<dbReference type="InterPro" id="IPR035892">
    <property type="entry name" value="C2_domain_sf"/>
</dbReference>
<sequence length="905" mass="98992">MATSSKTFALSGGHTAGIFADMTVDGPVIGTLVAVVDRAKNLPNRKTIGKQDPYCAARLGKEAKKTTTDIRGGQTPKWDQELRFTVHDSPDYYQLKISVFTDDKKTDLIGESWIDLKSIIVPGGGQNDMWQGLTCRGKYAGEIRVEITYYDNRPRPDKVAAKQRQQSATEQDTTGSLKQRTPVKRRPLPSDPITGEAPATPLAAVPAQLEQHHTPRSQTKPAPHSAFIPAQSPLQSVEYSTPPQITPGGARQQTERDPYTPSPHSTHRHGHRTRESQGTPSRYQEDRGYGQRSQASPYDHTPDHRNSHGPSSEPLELPDDTGVAPLSFDDEAPPPPPAHRSRQNSAGPDAVVVRNSYDVSPQKSPMPMRKDVLKSEAHRHSIGSYPGQPVFKPYDPSVSSPIPIAPRNDALYESPSSRYQSQSPGYSPSYSPHHRSMQPSVEDVPDSPNASYRHSSSSRAVAYKDDFGYNAGPNNMSQSIVSSSPGASRQFHGEPSQYDPREYPDHDGHPSSVSPLSVMDYSNNSSQVSHHSQPSQHGRSTRHSDFETSHSRHSPGYGPPDVPASLSPGVDLALSQEFSDRSYGDRRYDSRLSGQHATPTRGRHQSEGPPSYSNSPQTYTPQSYDGRSVVTYSRRPDPHAARPRNSPSPNPSPQHAIRRKSVSPAPRPAAENRRLSDTPFGPDSYNAFNTSMASPAAPNAREDQADPNAKIITHDGREIDPSDHLPMDTWAPEPESKAKQASPEPRTRPSPSGAQPMPPTGRRPLRIVARPDATATQQQPPYYGQIDNMRTPPTSGRNRLQKKTPRGSAGHAGHSASMSSPLAPISPDNYQERHQYTPTRGPHHSSSFDYPNENHAPLYGTGPPIPAKVPLPVMSGANGGADMSFMEEMQRIDIGAGRSRRRGGY</sequence>
<feature type="compositionally biased region" description="Low complexity" evidence="1">
    <location>
        <begin position="522"/>
        <end position="537"/>
    </location>
</feature>
<dbReference type="Gene3D" id="2.60.40.150">
    <property type="entry name" value="C2 domain"/>
    <property type="match status" value="1"/>
</dbReference>
<dbReference type="AlphaFoldDB" id="A0AAJ0CZS7"/>
<organism evidence="3 4">
    <name type="scientific">Conoideocrella luteorostrata</name>
    <dbReference type="NCBI Taxonomy" id="1105319"/>
    <lineage>
        <taxon>Eukaryota</taxon>
        <taxon>Fungi</taxon>
        <taxon>Dikarya</taxon>
        <taxon>Ascomycota</taxon>
        <taxon>Pezizomycotina</taxon>
        <taxon>Sordariomycetes</taxon>
        <taxon>Hypocreomycetidae</taxon>
        <taxon>Hypocreales</taxon>
        <taxon>Clavicipitaceae</taxon>
        <taxon>Conoideocrella</taxon>
    </lineage>
</organism>
<evidence type="ECO:0000313" key="3">
    <source>
        <dbReference type="EMBL" id="KAK2612368.1"/>
    </source>
</evidence>
<dbReference type="Pfam" id="PF00168">
    <property type="entry name" value="C2"/>
    <property type="match status" value="1"/>
</dbReference>
<feature type="compositionally biased region" description="Basic and acidic residues" evidence="1">
    <location>
        <begin position="499"/>
        <end position="509"/>
    </location>
</feature>
<protein>
    <recommendedName>
        <fullName evidence="2">C2 domain-containing protein</fullName>
    </recommendedName>
</protein>
<feature type="compositionally biased region" description="Polar residues" evidence="1">
    <location>
        <begin position="448"/>
        <end position="459"/>
    </location>
</feature>
<feature type="compositionally biased region" description="Basic and acidic residues" evidence="1">
    <location>
        <begin position="578"/>
        <end position="590"/>
    </location>
</feature>
<dbReference type="SUPFAM" id="SSF49562">
    <property type="entry name" value="C2 domain (Calcium/lipid-binding domain, CaLB)"/>
    <property type="match status" value="1"/>
</dbReference>
<feature type="compositionally biased region" description="Polar residues" evidence="1">
    <location>
        <begin position="163"/>
        <end position="179"/>
    </location>
</feature>
<feature type="compositionally biased region" description="Basic and acidic residues" evidence="1">
    <location>
        <begin position="712"/>
        <end position="726"/>
    </location>
</feature>
<feature type="compositionally biased region" description="Polar residues" evidence="1">
    <location>
        <begin position="611"/>
        <end position="625"/>
    </location>
</feature>
<dbReference type="PROSITE" id="PS50004">
    <property type="entry name" value="C2"/>
    <property type="match status" value="1"/>
</dbReference>
<name>A0AAJ0CZS7_9HYPO</name>
<feature type="compositionally biased region" description="Polar residues" evidence="1">
    <location>
        <begin position="472"/>
        <end position="487"/>
    </location>
</feature>
<dbReference type="PANTHER" id="PTHR47052">
    <property type="entry name" value="CONSERVED SERINE PROLINE-RICH PROTEIN (AFU_ORTHOLOGUE AFUA_2G01790)"/>
    <property type="match status" value="1"/>
</dbReference>
<accession>A0AAJ0CZS7</accession>
<keyword evidence="4" id="KW-1185">Reference proteome</keyword>
<feature type="region of interest" description="Disordered" evidence="1">
    <location>
        <begin position="237"/>
        <end position="861"/>
    </location>
</feature>
<evidence type="ECO:0000259" key="2">
    <source>
        <dbReference type="PROSITE" id="PS50004"/>
    </source>
</evidence>
<dbReference type="InterPro" id="IPR000008">
    <property type="entry name" value="C2_dom"/>
</dbReference>
<feature type="compositionally biased region" description="Basic and acidic residues" evidence="1">
    <location>
        <begin position="368"/>
        <end position="379"/>
    </location>
</feature>
<dbReference type="PANTHER" id="PTHR47052:SF3">
    <property type="entry name" value="INGRESSION PROTEIN 1"/>
    <property type="match status" value="1"/>
</dbReference>
<feature type="domain" description="C2" evidence="2">
    <location>
        <begin position="10"/>
        <end position="131"/>
    </location>
</feature>
<feature type="compositionally biased region" description="Low complexity" evidence="1">
    <location>
        <begin position="414"/>
        <end position="431"/>
    </location>
</feature>
<evidence type="ECO:0000313" key="4">
    <source>
        <dbReference type="Proteomes" id="UP001251528"/>
    </source>
</evidence>
<gene>
    <name evidence="3" type="ORF">QQS21_001632</name>
</gene>
<proteinExistence type="predicted"/>
<feature type="region of interest" description="Disordered" evidence="1">
    <location>
        <begin position="154"/>
        <end position="198"/>
    </location>
</feature>
<dbReference type="CDD" id="cd08681">
    <property type="entry name" value="C2_fungal_Inn1p-like"/>
    <property type="match status" value="1"/>
</dbReference>
<feature type="compositionally biased region" description="Low complexity" evidence="1">
    <location>
        <begin position="807"/>
        <end position="820"/>
    </location>
</feature>
<dbReference type="SMART" id="SM00239">
    <property type="entry name" value="C2"/>
    <property type="match status" value="1"/>
</dbReference>
<dbReference type="InterPro" id="IPR052981">
    <property type="entry name" value="Ingression_C2_domain"/>
</dbReference>
<dbReference type="InterPro" id="IPR037791">
    <property type="entry name" value="C2_fungal_Inn1"/>
</dbReference>
<evidence type="ECO:0000256" key="1">
    <source>
        <dbReference type="SAM" id="MobiDB-lite"/>
    </source>
</evidence>
<dbReference type="EMBL" id="JASWJB010000017">
    <property type="protein sequence ID" value="KAK2612368.1"/>
    <property type="molecule type" value="Genomic_DNA"/>
</dbReference>
<comment type="caution">
    <text evidence="3">The sequence shown here is derived from an EMBL/GenBank/DDBJ whole genome shotgun (WGS) entry which is preliminary data.</text>
</comment>
<dbReference type="Proteomes" id="UP001251528">
    <property type="component" value="Unassembled WGS sequence"/>
</dbReference>
<reference evidence="3" key="1">
    <citation type="submission" date="2023-06" db="EMBL/GenBank/DDBJ databases">
        <title>Conoideocrella luteorostrata (Hypocreales: Clavicipitaceae), a potential biocontrol fungus for elongate hemlock scale in United States Christmas tree production areas.</title>
        <authorList>
            <person name="Barrett H."/>
            <person name="Lovett B."/>
            <person name="Macias A.M."/>
            <person name="Stajich J.E."/>
            <person name="Kasson M.T."/>
        </authorList>
    </citation>
    <scope>NUCLEOTIDE SEQUENCE</scope>
    <source>
        <strain evidence="3">ARSEF 14590</strain>
    </source>
</reference>